<organism evidence="2 3">
    <name type="scientific">Edaphochlamys debaryana</name>
    <dbReference type="NCBI Taxonomy" id="47281"/>
    <lineage>
        <taxon>Eukaryota</taxon>
        <taxon>Viridiplantae</taxon>
        <taxon>Chlorophyta</taxon>
        <taxon>core chlorophytes</taxon>
        <taxon>Chlorophyceae</taxon>
        <taxon>CS clade</taxon>
        <taxon>Chlamydomonadales</taxon>
        <taxon>Chlamydomonadales incertae sedis</taxon>
        <taxon>Edaphochlamys</taxon>
    </lineage>
</organism>
<evidence type="ECO:0000313" key="2">
    <source>
        <dbReference type="EMBL" id="KAG2493310.1"/>
    </source>
</evidence>
<evidence type="ECO:0000313" key="3">
    <source>
        <dbReference type="Proteomes" id="UP000612055"/>
    </source>
</evidence>
<feature type="chain" id="PRO_5032541254" description="Bifunctional inhibitor/plant lipid transfer protein/seed storage helical domain-containing protein" evidence="1">
    <location>
        <begin position="29"/>
        <end position="97"/>
    </location>
</feature>
<dbReference type="EMBL" id="JAEHOE010000038">
    <property type="protein sequence ID" value="KAG2493310.1"/>
    <property type="molecule type" value="Genomic_DNA"/>
</dbReference>
<dbReference type="Proteomes" id="UP000612055">
    <property type="component" value="Unassembled WGS sequence"/>
</dbReference>
<name>A0A835Y6D8_9CHLO</name>
<dbReference type="AlphaFoldDB" id="A0A835Y6D8"/>
<evidence type="ECO:0000256" key="1">
    <source>
        <dbReference type="SAM" id="SignalP"/>
    </source>
</evidence>
<keyword evidence="3" id="KW-1185">Reference proteome</keyword>
<dbReference type="OrthoDB" id="530862at2759"/>
<comment type="caution">
    <text evidence="2">The sequence shown here is derived from an EMBL/GenBank/DDBJ whole genome shotgun (WGS) entry which is preliminary data.</text>
</comment>
<reference evidence="2" key="1">
    <citation type="journal article" date="2020" name="bioRxiv">
        <title>Comparative genomics of Chlamydomonas.</title>
        <authorList>
            <person name="Craig R.J."/>
            <person name="Hasan A.R."/>
            <person name="Ness R.W."/>
            <person name="Keightley P.D."/>
        </authorList>
    </citation>
    <scope>NUCLEOTIDE SEQUENCE</scope>
    <source>
        <strain evidence="2">CCAP 11/70</strain>
    </source>
</reference>
<proteinExistence type="predicted"/>
<protein>
    <recommendedName>
        <fullName evidence="4">Bifunctional inhibitor/plant lipid transfer protein/seed storage helical domain-containing protein</fullName>
    </recommendedName>
</protein>
<gene>
    <name evidence="2" type="ORF">HYH03_008445</name>
</gene>
<sequence>MPRRAPALALLGLLLAAALTGGPAPAAAQEPQCEMLKSILSFKDCAGAKPISADCCRKLLPFAQYYSCLSDPSLVAAANEFLAGVTTVDEAEKACLA</sequence>
<evidence type="ECO:0008006" key="4">
    <source>
        <dbReference type="Google" id="ProtNLM"/>
    </source>
</evidence>
<keyword evidence="1" id="KW-0732">Signal</keyword>
<accession>A0A835Y6D8</accession>
<feature type="signal peptide" evidence="1">
    <location>
        <begin position="1"/>
        <end position="28"/>
    </location>
</feature>